<dbReference type="Gene3D" id="1.10.238.100">
    <property type="entry name" value="YAP1 redox domain. Chain B"/>
    <property type="match status" value="1"/>
</dbReference>
<dbReference type="Proteomes" id="UP000093000">
    <property type="component" value="Unassembled WGS sequence"/>
</dbReference>
<reference evidence="7 8" key="1">
    <citation type="submission" date="2016-03" db="EMBL/GenBank/DDBJ databases">
        <title>Choanephora cucurbitarum.</title>
        <authorList>
            <person name="Min B."/>
            <person name="Park H."/>
            <person name="Park J.-H."/>
            <person name="Shin H.-D."/>
            <person name="Choi I.-G."/>
        </authorList>
    </citation>
    <scope>NUCLEOTIDE SEQUENCE [LARGE SCALE GENOMIC DNA]</scope>
    <source>
        <strain evidence="7 8">KUS-F28377</strain>
    </source>
</reference>
<dbReference type="PANTHER" id="PTHR40621">
    <property type="entry name" value="TRANSCRIPTION FACTOR KAPC-RELATED"/>
    <property type="match status" value="1"/>
</dbReference>
<dbReference type="GO" id="GO:0005737">
    <property type="term" value="C:cytoplasm"/>
    <property type="evidence" value="ECO:0007669"/>
    <property type="project" value="UniProtKB-SubCell"/>
</dbReference>
<dbReference type="InterPro" id="IPR023167">
    <property type="entry name" value="Yap1_redox_dom_sf"/>
</dbReference>
<evidence type="ECO:0000256" key="1">
    <source>
        <dbReference type="ARBA" id="ARBA00004123"/>
    </source>
</evidence>
<evidence type="ECO:0000256" key="3">
    <source>
        <dbReference type="ARBA" id="ARBA00023242"/>
    </source>
</evidence>
<keyword evidence="4" id="KW-0175">Coiled coil</keyword>
<evidence type="ECO:0000313" key="8">
    <source>
        <dbReference type="Proteomes" id="UP000093000"/>
    </source>
</evidence>
<dbReference type="GO" id="GO:0090575">
    <property type="term" value="C:RNA polymerase II transcription regulator complex"/>
    <property type="evidence" value="ECO:0007669"/>
    <property type="project" value="TreeGrafter"/>
</dbReference>
<dbReference type="InterPro" id="IPR050936">
    <property type="entry name" value="AP-1-like"/>
</dbReference>
<feature type="compositionally biased region" description="Basic and acidic residues" evidence="5">
    <location>
        <begin position="230"/>
        <end position="250"/>
    </location>
</feature>
<dbReference type="SMART" id="SM00338">
    <property type="entry name" value="BRLZ"/>
    <property type="match status" value="1"/>
</dbReference>
<dbReference type="EMBL" id="LUGH01000734">
    <property type="protein sequence ID" value="OBZ83039.1"/>
    <property type="molecule type" value="Genomic_DNA"/>
</dbReference>
<dbReference type="GO" id="GO:0000976">
    <property type="term" value="F:transcription cis-regulatory region binding"/>
    <property type="evidence" value="ECO:0007669"/>
    <property type="project" value="InterPro"/>
</dbReference>
<dbReference type="OrthoDB" id="2593073at2759"/>
<name>A0A1C7N323_9FUNG</name>
<dbReference type="Pfam" id="PF00170">
    <property type="entry name" value="bZIP_1"/>
    <property type="match status" value="1"/>
</dbReference>
<dbReference type="SUPFAM" id="SSF57959">
    <property type="entry name" value="Leucine zipper domain"/>
    <property type="match status" value="1"/>
</dbReference>
<dbReference type="Pfam" id="PF08601">
    <property type="entry name" value="PAP1"/>
    <property type="match status" value="1"/>
</dbReference>
<protein>
    <submittedName>
        <fullName evidence="7">AP-1-like transcription factor CAP1</fullName>
    </submittedName>
</protein>
<dbReference type="InterPro" id="IPR004827">
    <property type="entry name" value="bZIP"/>
</dbReference>
<dbReference type="CDD" id="cd14688">
    <property type="entry name" value="bZIP_YAP"/>
    <property type="match status" value="1"/>
</dbReference>
<evidence type="ECO:0000256" key="2">
    <source>
        <dbReference type="ARBA" id="ARBA00004496"/>
    </source>
</evidence>
<dbReference type="PANTHER" id="PTHR40621:SF6">
    <property type="entry name" value="AP-1-LIKE TRANSCRIPTION FACTOR YAP1-RELATED"/>
    <property type="match status" value="1"/>
</dbReference>
<feature type="coiled-coil region" evidence="4">
    <location>
        <begin position="153"/>
        <end position="198"/>
    </location>
</feature>
<dbReference type="InParanoid" id="A0A1C7N323"/>
<comment type="subcellular location">
    <subcellularLocation>
        <location evidence="2">Cytoplasm</location>
    </subcellularLocation>
    <subcellularLocation>
        <location evidence="1">Nucleus</location>
    </subcellularLocation>
</comment>
<dbReference type="STRING" id="101091.A0A1C7N323"/>
<dbReference type="GO" id="GO:0001228">
    <property type="term" value="F:DNA-binding transcription activator activity, RNA polymerase II-specific"/>
    <property type="evidence" value="ECO:0007669"/>
    <property type="project" value="TreeGrafter"/>
</dbReference>
<feature type="region of interest" description="Disordered" evidence="5">
    <location>
        <begin position="105"/>
        <end position="153"/>
    </location>
</feature>
<keyword evidence="8" id="KW-1185">Reference proteome</keyword>
<feature type="region of interest" description="Disordered" evidence="5">
    <location>
        <begin position="53"/>
        <end position="79"/>
    </location>
</feature>
<dbReference type="AlphaFoldDB" id="A0A1C7N323"/>
<dbReference type="SUPFAM" id="SSF111430">
    <property type="entry name" value="YAP1 redox domain"/>
    <property type="match status" value="1"/>
</dbReference>
<comment type="caution">
    <text evidence="7">The sequence shown here is derived from an EMBL/GenBank/DDBJ whole genome shotgun (WGS) entry which is preliminary data.</text>
</comment>
<gene>
    <name evidence="7" type="primary">CAP1</name>
    <name evidence="7" type="ORF">A0J61_08909</name>
</gene>
<feature type="domain" description="BZIP" evidence="6">
    <location>
        <begin position="135"/>
        <end position="191"/>
    </location>
</feature>
<accession>A0A1C7N323</accession>
<evidence type="ECO:0000256" key="4">
    <source>
        <dbReference type="SAM" id="Coils"/>
    </source>
</evidence>
<keyword evidence="3" id="KW-0539">Nucleus</keyword>
<dbReference type="PROSITE" id="PS50217">
    <property type="entry name" value="BZIP"/>
    <property type="match status" value="1"/>
</dbReference>
<feature type="compositionally biased region" description="Polar residues" evidence="5">
    <location>
        <begin position="251"/>
        <end position="261"/>
    </location>
</feature>
<dbReference type="PROSITE" id="PS00036">
    <property type="entry name" value="BZIP_BASIC"/>
    <property type="match status" value="1"/>
</dbReference>
<evidence type="ECO:0000256" key="5">
    <source>
        <dbReference type="SAM" id="MobiDB-lite"/>
    </source>
</evidence>
<feature type="region of interest" description="Disordered" evidence="5">
    <location>
        <begin position="227"/>
        <end position="298"/>
    </location>
</feature>
<dbReference type="GO" id="GO:0033554">
    <property type="term" value="P:cellular response to stress"/>
    <property type="evidence" value="ECO:0007669"/>
    <property type="project" value="UniProtKB-ARBA"/>
</dbReference>
<organism evidence="7 8">
    <name type="scientific">Choanephora cucurbitarum</name>
    <dbReference type="NCBI Taxonomy" id="101091"/>
    <lineage>
        <taxon>Eukaryota</taxon>
        <taxon>Fungi</taxon>
        <taxon>Fungi incertae sedis</taxon>
        <taxon>Mucoromycota</taxon>
        <taxon>Mucoromycotina</taxon>
        <taxon>Mucoromycetes</taxon>
        <taxon>Mucorales</taxon>
        <taxon>Mucorineae</taxon>
        <taxon>Choanephoraceae</taxon>
        <taxon>Choanephoroideae</taxon>
        <taxon>Choanephora</taxon>
    </lineage>
</organism>
<dbReference type="Gene3D" id="1.20.5.170">
    <property type="match status" value="1"/>
</dbReference>
<evidence type="ECO:0000313" key="7">
    <source>
        <dbReference type="EMBL" id="OBZ83039.1"/>
    </source>
</evidence>
<dbReference type="InterPro" id="IPR046347">
    <property type="entry name" value="bZIP_sf"/>
</dbReference>
<dbReference type="InterPro" id="IPR013910">
    <property type="entry name" value="TF_PAP1"/>
</dbReference>
<sequence>MQNPSFFSFLLFDTAKIPSSSTTIHHKSMTDSDPTYWQNFQSSEIVSPPTNNLLLSQQQSSPPHHHHQQQQWSEDSEKRKWAPDFQDFDINTHANKVFHMDEYHNEPSENESQETASISNRRNHVSPDPMEFQGGDQKQRRKEQNRAAQRAFRERKERYVKELQIKIRDMEKKHNEEITRVVDENKRLKDLVKKMEIEIYTLKGAAMAFDVSLRKLREAGLDVPSAKSIMRRDSPPPSILDRRSSPDRDCQSTASSIVTSSTEKRSYDPLFDSAHRYNSTPSRQHRPNSTDTTDDDHTIEDDDEAVVSFAESETRRFDHTVDPIVHSGHKMIPCSQIWERLAQHPNFDDFDVDRLCEELKKKARCSGSGPVIPEFELQEVLRRMDAKQS</sequence>
<proteinExistence type="predicted"/>
<feature type="compositionally biased region" description="Low complexity" evidence="5">
    <location>
        <begin position="53"/>
        <end position="62"/>
    </location>
</feature>
<evidence type="ECO:0000259" key="6">
    <source>
        <dbReference type="PROSITE" id="PS50217"/>
    </source>
</evidence>